<organism evidence="5 6">
    <name type="scientific">Diploscapter pachys</name>
    <dbReference type="NCBI Taxonomy" id="2018661"/>
    <lineage>
        <taxon>Eukaryota</taxon>
        <taxon>Metazoa</taxon>
        <taxon>Ecdysozoa</taxon>
        <taxon>Nematoda</taxon>
        <taxon>Chromadorea</taxon>
        <taxon>Rhabditida</taxon>
        <taxon>Rhabditina</taxon>
        <taxon>Rhabditomorpha</taxon>
        <taxon>Rhabditoidea</taxon>
        <taxon>Rhabditidae</taxon>
        <taxon>Diploscapter</taxon>
    </lineage>
</organism>
<keyword evidence="3" id="KW-0472">Membrane</keyword>
<feature type="transmembrane region" description="Helical" evidence="3">
    <location>
        <begin position="429"/>
        <end position="450"/>
    </location>
</feature>
<feature type="region of interest" description="Disordered" evidence="2">
    <location>
        <begin position="494"/>
        <end position="534"/>
    </location>
</feature>
<feature type="transmembrane region" description="Helical" evidence="3">
    <location>
        <begin position="179"/>
        <end position="198"/>
    </location>
</feature>
<dbReference type="Proteomes" id="UP000218231">
    <property type="component" value="Unassembled WGS sequence"/>
</dbReference>
<dbReference type="PANTHER" id="PTHR45757">
    <property type="entry name" value="PROTEIN CBG23364-RELATED"/>
    <property type="match status" value="1"/>
</dbReference>
<keyword evidence="3" id="KW-1133">Transmembrane helix</keyword>
<feature type="transmembrane region" description="Helical" evidence="3">
    <location>
        <begin position="106"/>
        <end position="130"/>
    </location>
</feature>
<dbReference type="InterPro" id="IPR020846">
    <property type="entry name" value="MFS_dom"/>
</dbReference>
<evidence type="ECO:0000313" key="6">
    <source>
        <dbReference type="Proteomes" id="UP000218231"/>
    </source>
</evidence>
<feature type="transmembrane region" description="Helical" evidence="3">
    <location>
        <begin position="238"/>
        <end position="263"/>
    </location>
</feature>
<name>A0A2A2M098_9BILA</name>
<evidence type="ECO:0000259" key="4">
    <source>
        <dbReference type="PROSITE" id="PS50850"/>
    </source>
</evidence>
<evidence type="ECO:0000256" key="2">
    <source>
        <dbReference type="SAM" id="MobiDB-lite"/>
    </source>
</evidence>
<dbReference type="SUPFAM" id="SSF103473">
    <property type="entry name" value="MFS general substrate transporter"/>
    <property type="match status" value="1"/>
</dbReference>
<dbReference type="AlphaFoldDB" id="A0A2A2M098"/>
<feature type="transmembrane region" description="Helical" evidence="3">
    <location>
        <begin position="150"/>
        <end position="167"/>
    </location>
</feature>
<feature type="transmembrane region" description="Helical" evidence="3">
    <location>
        <begin position="204"/>
        <end position="226"/>
    </location>
</feature>
<protein>
    <recommendedName>
        <fullName evidence="4">Major facilitator superfamily (MFS) profile domain-containing protein</fullName>
    </recommendedName>
</protein>
<reference evidence="5 6" key="1">
    <citation type="journal article" date="2017" name="Curr. Biol.">
        <title>Genome architecture and evolution of a unichromosomal asexual nematode.</title>
        <authorList>
            <person name="Fradin H."/>
            <person name="Zegar C."/>
            <person name="Gutwein M."/>
            <person name="Lucas J."/>
            <person name="Kovtun M."/>
            <person name="Corcoran D."/>
            <person name="Baugh L.R."/>
            <person name="Kiontke K."/>
            <person name="Gunsalus K."/>
            <person name="Fitch D.H."/>
            <person name="Piano F."/>
        </authorList>
    </citation>
    <scope>NUCLEOTIDE SEQUENCE [LARGE SCALE GENOMIC DNA]</scope>
    <source>
        <strain evidence="5">PF1309</strain>
    </source>
</reference>
<proteinExistence type="predicted"/>
<dbReference type="STRING" id="2018661.A0A2A2M098"/>
<dbReference type="GO" id="GO:0022857">
    <property type="term" value="F:transmembrane transporter activity"/>
    <property type="evidence" value="ECO:0007669"/>
    <property type="project" value="InterPro"/>
</dbReference>
<evidence type="ECO:0000256" key="1">
    <source>
        <dbReference type="ARBA" id="ARBA00004141"/>
    </source>
</evidence>
<dbReference type="InterPro" id="IPR036259">
    <property type="entry name" value="MFS_trans_sf"/>
</dbReference>
<dbReference type="PROSITE" id="PS50850">
    <property type="entry name" value="MFS"/>
    <property type="match status" value="1"/>
</dbReference>
<dbReference type="Pfam" id="PF07690">
    <property type="entry name" value="MFS_1"/>
    <property type="match status" value="1"/>
</dbReference>
<gene>
    <name evidence="5" type="ORF">WR25_23160</name>
</gene>
<feature type="transmembrane region" description="Helical" evidence="3">
    <location>
        <begin position="269"/>
        <end position="288"/>
    </location>
</feature>
<comment type="caution">
    <text evidence="5">The sequence shown here is derived from an EMBL/GenBank/DDBJ whole genome shotgun (WGS) entry which is preliminary data.</text>
</comment>
<dbReference type="OrthoDB" id="2985014at2759"/>
<feature type="transmembrane region" description="Helical" evidence="3">
    <location>
        <begin position="332"/>
        <end position="358"/>
    </location>
</feature>
<dbReference type="GO" id="GO:0016020">
    <property type="term" value="C:membrane"/>
    <property type="evidence" value="ECO:0007669"/>
    <property type="project" value="UniProtKB-SubCell"/>
</dbReference>
<sequence length="534" mass="59522">MPYLLRNASRNLERLLFDHDYSTLLQSPRGRTADNDSSTSISRSRTTSDQNPEDGVLTTVNSQNKHVGSGDACSSNRRRNMDRSIMGGAMPSVSAIVPHPKHRFRIVIFISTWLMLGSVMNCVDIFAFSMVYMESNSTQEFYVYNQEEKASLISIMAIGSLVGMYPQNKLLQINGARPILTASGMLLSILTFILPWALDNGYYTAAIIRFFQGVLYSADFGVVGLVCSRWSPLNEMGLALAALSGFTACRAVIQLPLAGWVISSYGWRYIYYVLAIILLVVTLCWHYLYRDFPEYSPFVSNRELSFIQRGKESEQSSNIDDVPYSKIFTNRYVWAVWIAGFADIFASFMLVVFGAQYYHYLGLDIQANAWLNALKGILLLSVRFGVGFASDRTMCISEICKLRTANTVALQIPALLLVFLGFLPREQPSMHVITITVYQALFGFNCAGFYKGGALISRQYSHLVISHIQLFKSLAVLLEPLVFSLIVDVSDENSPDGNRELPNGNSPILPDGNATISSRQPHATDIESNTGNRS</sequence>
<dbReference type="EMBL" id="LIAE01006299">
    <property type="protein sequence ID" value="PAV91695.1"/>
    <property type="molecule type" value="Genomic_DNA"/>
</dbReference>
<feature type="transmembrane region" description="Helical" evidence="3">
    <location>
        <begin position="402"/>
        <end position="423"/>
    </location>
</feature>
<feature type="compositionally biased region" description="Low complexity" evidence="2">
    <location>
        <begin position="37"/>
        <end position="48"/>
    </location>
</feature>
<feature type="compositionally biased region" description="Polar residues" evidence="2">
    <location>
        <begin position="514"/>
        <end position="534"/>
    </location>
</feature>
<keyword evidence="6" id="KW-1185">Reference proteome</keyword>
<dbReference type="Gene3D" id="1.20.1250.20">
    <property type="entry name" value="MFS general substrate transporter like domains"/>
    <property type="match status" value="1"/>
</dbReference>
<dbReference type="InterPro" id="IPR011701">
    <property type="entry name" value="MFS"/>
</dbReference>
<evidence type="ECO:0000256" key="3">
    <source>
        <dbReference type="SAM" id="Phobius"/>
    </source>
</evidence>
<keyword evidence="3" id="KW-0812">Transmembrane</keyword>
<feature type="domain" description="Major facilitator superfamily (MFS) profile" evidence="4">
    <location>
        <begin position="110"/>
        <end position="534"/>
    </location>
</feature>
<comment type="subcellular location">
    <subcellularLocation>
        <location evidence="1">Membrane</location>
        <topology evidence="1">Multi-pass membrane protein</topology>
    </subcellularLocation>
</comment>
<evidence type="ECO:0000313" key="5">
    <source>
        <dbReference type="EMBL" id="PAV91695.1"/>
    </source>
</evidence>
<feature type="transmembrane region" description="Helical" evidence="3">
    <location>
        <begin position="370"/>
        <end position="390"/>
    </location>
</feature>
<feature type="region of interest" description="Disordered" evidence="2">
    <location>
        <begin position="27"/>
        <end position="78"/>
    </location>
</feature>
<dbReference type="PANTHER" id="PTHR45757:SF5">
    <property type="entry name" value="MAJOR FACILITATOR SUPERFAMILY (MFS) PROFILE DOMAIN-CONTAINING PROTEIN"/>
    <property type="match status" value="1"/>
</dbReference>
<accession>A0A2A2M098</accession>